<protein>
    <submittedName>
        <fullName evidence="1">Uncharacterized protein</fullName>
    </submittedName>
</protein>
<accession>A0A2P5FF42</accession>
<dbReference type="AlphaFoldDB" id="A0A2P5FF42"/>
<dbReference type="Proteomes" id="UP000237000">
    <property type="component" value="Unassembled WGS sequence"/>
</dbReference>
<sequence>MSDGLLNPNIAKAPSKQINKKKLNLKARTAYRALADRPTWGTERQSTVIPFSTHLKLFQDKQGSNLTN</sequence>
<dbReference type="OrthoDB" id="10287735at2759"/>
<evidence type="ECO:0000313" key="2">
    <source>
        <dbReference type="Proteomes" id="UP000237000"/>
    </source>
</evidence>
<name>A0A2P5FF42_TREOI</name>
<comment type="caution">
    <text evidence="1">The sequence shown here is derived from an EMBL/GenBank/DDBJ whole genome shotgun (WGS) entry which is preliminary data.</text>
</comment>
<gene>
    <name evidence="1" type="ORF">TorRG33x02_076720</name>
</gene>
<proteinExistence type="predicted"/>
<reference evidence="2" key="1">
    <citation type="submission" date="2016-06" db="EMBL/GenBank/DDBJ databases">
        <title>Parallel loss of symbiosis genes in relatives of nitrogen-fixing non-legume Parasponia.</title>
        <authorList>
            <person name="Van Velzen R."/>
            <person name="Holmer R."/>
            <person name="Bu F."/>
            <person name="Rutten L."/>
            <person name="Van Zeijl A."/>
            <person name="Liu W."/>
            <person name="Santuari L."/>
            <person name="Cao Q."/>
            <person name="Sharma T."/>
            <person name="Shen D."/>
            <person name="Roswanjaya Y."/>
            <person name="Wardhani T."/>
            <person name="Kalhor M.S."/>
            <person name="Jansen J."/>
            <person name="Van den Hoogen J."/>
            <person name="Gungor B."/>
            <person name="Hartog M."/>
            <person name="Hontelez J."/>
            <person name="Verver J."/>
            <person name="Yang W.-C."/>
            <person name="Schijlen E."/>
            <person name="Repin R."/>
            <person name="Schilthuizen M."/>
            <person name="Schranz E."/>
            <person name="Heidstra R."/>
            <person name="Miyata K."/>
            <person name="Fedorova E."/>
            <person name="Kohlen W."/>
            <person name="Bisseling T."/>
            <person name="Smit S."/>
            <person name="Geurts R."/>
        </authorList>
    </citation>
    <scope>NUCLEOTIDE SEQUENCE [LARGE SCALE GENOMIC DNA]</scope>
    <source>
        <strain evidence="2">cv. RG33-2</strain>
    </source>
</reference>
<organism evidence="1 2">
    <name type="scientific">Trema orientale</name>
    <name type="common">Charcoal tree</name>
    <name type="synonym">Celtis orientalis</name>
    <dbReference type="NCBI Taxonomy" id="63057"/>
    <lineage>
        <taxon>Eukaryota</taxon>
        <taxon>Viridiplantae</taxon>
        <taxon>Streptophyta</taxon>
        <taxon>Embryophyta</taxon>
        <taxon>Tracheophyta</taxon>
        <taxon>Spermatophyta</taxon>
        <taxon>Magnoliopsida</taxon>
        <taxon>eudicotyledons</taxon>
        <taxon>Gunneridae</taxon>
        <taxon>Pentapetalae</taxon>
        <taxon>rosids</taxon>
        <taxon>fabids</taxon>
        <taxon>Rosales</taxon>
        <taxon>Cannabaceae</taxon>
        <taxon>Trema</taxon>
    </lineage>
</organism>
<dbReference type="InParanoid" id="A0A2P5FF42"/>
<keyword evidence="2" id="KW-1185">Reference proteome</keyword>
<dbReference type="EMBL" id="JXTC01000038">
    <property type="protein sequence ID" value="PON96399.1"/>
    <property type="molecule type" value="Genomic_DNA"/>
</dbReference>
<evidence type="ECO:0000313" key="1">
    <source>
        <dbReference type="EMBL" id="PON96399.1"/>
    </source>
</evidence>